<dbReference type="EMBL" id="CM044707">
    <property type="protein sequence ID" value="KAI5654465.1"/>
    <property type="molecule type" value="Genomic_DNA"/>
</dbReference>
<keyword evidence="2" id="KW-1185">Reference proteome</keyword>
<reference evidence="2" key="1">
    <citation type="journal article" date="2023" name="Nat. Plants">
        <title>Single-cell RNA sequencing provides a high-resolution roadmap for understanding the multicellular compartmentation of specialized metabolism.</title>
        <authorList>
            <person name="Sun S."/>
            <person name="Shen X."/>
            <person name="Li Y."/>
            <person name="Li Y."/>
            <person name="Wang S."/>
            <person name="Li R."/>
            <person name="Zhang H."/>
            <person name="Shen G."/>
            <person name="Guo B."/>
            <person name="Wei J."/>
            <person name="Xu J."/>
            <person name="St-Pierre B."/>
            <person name="Chen S."/>
            <person name="Sun C."/>
        </authorList>
    </citation>
    <scope>NUCLEOTIDE SEQUENCE [LARGE SCALE GENOMIC DNA]</scope>
</reference>
<dbReference type="Proteomes" id="UP001060085">
    <property type="component" value="Linkage Group LG07"/>
</dbReference>
<comment type="caution">
    <text evidence="1">The sequence shown here is derived from an EMBL/GenBank/DDBJ whole genome shotgun (WGS) entry which is preliminary data.</text>
</comment>
<evidence type="ECO:0000313" key="1">
    <source>
        <dbReference type="EMBL" id="KAI5654465.1"/>
    </source>
</evidence>
<name>A0ACC0A1Q6_CATRO</name>
<gene>
    <name evidence="1" type="ORF">M9H77_31652</name>
</gene>
<accession>A0ACC0A1Q6</accession>
<evidence type="ECO:0000313" key="2">
    <source>
        <dbReference type="Proteomes" id="UP001060085"/>
    </source>
</evidence>
<protein>
    <submittedName>
        <fullName evidence="1">Uncharacterized protein</fullName>
    </submittedName>
</protein>
<organism evidence="1 2">
    <name type="scientific">Catharanthus roseus</name>
    <name type="common">Madagascar periwinkle</name>
    <name type="synonym">Vinca rosea</name>
    <dbReference type="NCBI Taxonomy" id="4058"/>
    <lineage>
        <taxon>Eukaryota</taxon>
        <taxon>Viridiplantae</taxon>
        <taxon>Streptophyta</taxon>
        <taxon>Embryophyta</taxon>
        <taxon>Tracheophyta</taxon>
        <taxon>Spermatophyta</taxon>
        <taxon>Magnoliopsida</taxon>
        <taxon>eudicotyledons</taxon>
        <taxon>Gunneridae</taxon>
        <taxon>Pentapetalae</taxon>
        <taxon>asterids</taxon>
        <taxon>lamiids</taxon>
        <taxon>Gentianales</taxon>
        <taxon>Apocynaceae</taxon>
        <taxon>Rauvolfioideae</taxon>
        <taxon>Vinceae</taxon>
        <taxon>Catharanthinae</taxon>
        <taxon>Catharanthus</taxon>
    </lineage>
</organism>
<sequence length="71" mass="8454">MHGPLHRCSRKAFAIIREENAMKEKLKEIPPKEQTITIMNRIFREIMGLGRHGYNEIRSYSFTSVWKSKYV</sequence>
<proteinExistence type="predicted"/>